<evidence type="ECO:0000256" key="1">
    <source>
        <dbReference type="SAM" id="Phobius"/>
    </source>
</evidence>
<keyword evidence="1" id="KW-0472">Membrane</keyword>
<protein>
    <submittedName>
        <fullName evidence="2">Uncharacterized protein</fullName>
    </submittedName>
</protein>
<keyword evidence="1" id="KW-0812">Transmembrane</keyword>
<dbReference type="AlphaFoldDB" id="A0AAW2I2X2"/>
<keyword evidence="1" id="KW-1133">Transmembrane helix</keyword>
<sequence length="193" mass="21859">MGGRTSFCCFPIEIAVRIIGTVNLIIYAFAFTLLCSGVGDVLKNVKIRIILGLDSRFFVHSEEDSIDWLPVFYLVFCAIYIISSTLLIGSSITRQRLLTAPWLLCSVANIIAHLGSFALLAMSTFSVCDKWVTVIAVLYTVLTMYFCIVIIVAQYSWRVKEGKRFIHPKNQDIWEDIFRPPPPPIESPYKNQI</sequence>
<dbReference type="EMBL" id="JARGDH010000002">
    <property type="protein sequence ID" value="KAL0276007.1"/>
    <property type="molecule type" value="Genomic_DNA"/>
</dbReference>
<evidence type="ECO:0000313" key="2">
    <source>
        <dbReference type="EMBL" id="KAL0276007.1"/>
    </source>
</evidence>
<reference evidence="2" key="1">
    <citation type="journal article" date="2024" name="Gigascience">
        <title>Chromosome-level genome of the poultry shaft louse Menopon gallinae provides insight into the host-switching and adaptive evolution of parasitic lice.</title>
        <authorList>
            <person name="Xu Y."/>
            <person name="Ma L."/>
            <person name="Liu S."/>
            <person name="Liang Y."/>
            <person name="Liu Q."/>
            <person name="He Z."/>
            <person name="Tian L."/>
            <person name="Duan Y."/>
            <person name="Cai W."/>
            <person name="Li H."/>
            <person name="Song F."/>
        </authorList>
    </citation>
    <scope>NUCLEOTIDE SEQUENCE</scope>
    <source>
        <strain evidence="2">Cailab_2023a</strain>
    </source>
</reference>
<organism evidence="2">
    <name type="scientific">Menopon gallinae</name>
    <name type="common">poultry shaft louse</name>
    <dbReference type="NCBI Taxonomy" id="328185"/>
    <lineage>
        <taxon>Eukaryota</taxon>
        <taxon>Metazoa</taxon>
        <taxon>Ecdysozoa</taxon>
        <taxon>Arthropoda</taxon>
        <taxon>Hexapoda</taxon>
        <taxon>Insecta</taxon>
        <taxon>Pterygota</taxon>
        <taxon>Neoptera</taxon>
        <taxon>Paraneoptera</taxon>
        <taxon>Psocodea</taxon>
        <taxon>Troctomorpha</taxon>
        <taxon>Phthiraptera</taxon>
        <taxon>Amblycera</taxon>
        <taxon>Menoponidae</taxon>
        <taxon>Menopon</taxon>
    </lineage>
</organism>
<feature type="transmembrane region" description="Helical" evidence="1">
    <location>
        <begin position="14"/>
        <end position="34"/>
    </location>
</feature>
<feature type="transmembrane region" description="Helical" evidence="1">
    <location>
        <begin position="102"/>
        <end position="125"/>
    </location>
</feature>
<comment type="caution">
    <text evidence="2">The sequence shown here is derived from an EMBL/GenBank/DDBJ whole genome shotgun (WGS) entry which is preliminary data.</text>
</comment>
<gene>
    <name evidence="2" type="ORF">PYX00_003694</name>
</gene>
<accession>A0AAW2I2X2</accession>
<feature type="transmembrane region" description="Helical" evidence="1">
    <location>
        <begin position="71"/>
        <end position="90"/>
    </location>
</feature>
<feature type="transmembrane region" description="Helical" evidence="1">
    <location>
        <begin position="131"/>
        <end position="155"/>
    </location>
</feature>
<name>A0AAW2I2X2_9NEOP</name>
<proteinExistence type="predicted"/>